<dbReference type="RefSeq" id="XP_004257133.1">
    <property type="nucleotide sequence ID" value="XM_004257085.1"/>
</dbReference>
<dbReference type="Proteomes" id="UP000014680">
    <property type="component" value="Unassembled WGS sequence"/>
</dbReference>
<feature type="compositionally biased region" description="Polar residues" evidence="1">
    <location>
        <begin position="142"/>
        <end position="154"/>
    </location>
</feature>
<dbReference type="VEuPathDB" id="AmoebaDB:EIN_215150"/>
<feature type="compositionally biased region" description="Polar residues" evidence="1">
    <location>
        <begin position="86"/>
        <end position="96"/>
    </location>
</feature>
<dbReference type="GeneID" id="14889340"/>
<organism evidence="3 4">
    <name type="scientific">Entamoeba invadens IP1</name>
    <dbReference type="NCBI Taxonomy" id="370355"/>
    <lineage>
        <taxon>Eukaryota</taxon>
        <taxon>Amoebozoa</taxon>
        <taxon>Evosea</taxon>
        <taxon>Archamoebae</taxon>
        <taxon>Mastigamoebida</taxon>
        <taxon>Entamoebidae</taxon>
        <taxon>Entamoeba</taxon>
    </lineage>
</organism>
<accession>A0A0A1UB46</accession>
<feature type="region of interest" description="Disordered" evidence="1">
    <location>
        <begin position="75"/>
        <end position="98"/>
    </location>
</feature>
<dbReference type="EMBL" id="KB206487">
    <property type="protein sequence ID" value="ELP90362.1"/>
    <property type="molecule type" value="Genomic_DNA"/>
</dbReference>
<gene>
    <name evidence="3" type="ORF">EIN_215150</name>
</gene>
<dbReference type="AlphaFoldDB" id="A0A0A1UB46"/>
<sequence length="349" mass="40029">MNRQEVITTLQNQIGALECLEVRSVLQTLLTLVEDICTTTVKRSESLMKGNDKENKEKKIIAEKKIILKVPKLDEKDERTEETQEMSHVSTSSQNQCKEKINETHEIELSEFKMKKLSTSSIEQSIVKNPIKKIDRSKIMTSKRSQTYESSAGNLSPRLGKQSASMRRSFRSNQQYSQIASNMKLLSSWTELGWSHVVYDSNIAPKTNDTFISSILNRPNLLFINYDDKGNVFGVFVPMKIGYTNDWVIDGFHFVLSLESNGRYSEPIRWFKKTEVESGIFIFENDDRLYSVGNGNGFFTVWKVGMKESSCRNLSEVYEEMEDDALTGSDFKTNPEKTTIDRVIVIQMK</sequence>
<dbReference type="OMA" id="NETHEIE"/>
<name>A0A0A1UB46_ENTIV</name>
<reference evidence="3 4" key="1">
    <citation type="submission" date="2012-10" db="EMBL/GenBank/DDBJ databases">
        <authorList>
            <person name="Zafar N."/>
            <person name="Inman J."/>
            <person name="Hall N."/>
            <person name="Lorenzi H."/>
            <person name="Caler E."/>
        </authorList>
    </citation>
    <scope>NUCLEOTIDE SEQUENCE [LARGE SCALE GENOMIC DNA]</scope>
    <source>
        <strain evidence="3 4">IP1</strain>
    </source>
</reference>
<dbReference type="Pfam" id="PF07534">
    <property type="entry name" value="TLD"/>
    <property type="match status" value="1"/>
</dbReference>
<feature type="domain" description="TLDc" evidence="2">
    <location>
        <begin position="175"/>
        <end position="302"/>
    </location>
</feature>
<dbReference type="InterPro" id="IPR006571">
    <property type="entry name" value="TLDc_dom"/>
</dbReference>
<proteinExistence type="predicted"/>
<evidence type="ECO:0000256" key="1">
    <source>
        <dbReference type="SAM" id="MobiDB-lite"/>
    </source>
</evidence>
<dbReference type="KEGG" id="eiv:EIN_215150"/>
<protein>
    <recommendedName>
        <fullName evidence="2">TLDc domain-containing protein</fullName>
    </recommendedName>
</protein>
<feature type="region of interest" description="Disordered" evidence="1">
    <location>
        <begin position="142"/>
        <end position="164"/>
    </location>
</feature>
<keyword evidence="4" id="KW-1185">Reference proteome</keyword>
<evidence type="ECO:0000313" key="4">
    <source>
        <dbReference type="Proteomes" id="UP000014680"/>
    </source>
</evidence>
<evidence type="ECO:0000259" key="2">
    <source>
        <dbReference type="Pfam" id="PF07534"/>
    </source>
</evidence>
<evidence type="ECO:0000313" key="3">
    <source>
        <dbReference type="EMBL" id="ELP90362.1"/>
    </source>
</evidence>